<sequence length="68" mass="8005">MTSVEFVVGMDLGRGADLGYQYMDRDSGQWTVRNAVSRRVRQSVRMSRDRGLLVCLHSGFRFRRFVRY</sequence>
<organism evidence="1 2">
    <name type="scientific">Yarrowia lipolytica</name>
    <name type="common">Candida lipolytica</name>
    <dbReference type="NCBI Taxonomy" id="4952"/>
    <lineage>
        <taxon>Eukaryota</taxon>
        <taxon>Fungi</taxon>
        <taxon>Dikarya</taxon>
        <taxon>Ascomycota</taxon>
        <taxon>Saccharomycotina</taxon>
        <taxon>Dipodascomycetes</taxon>
        <taxon>Dipodascales</taxon>
        <taxon>Dipodascales incertae sedis</taxon>
        <taxon>Yarrowia</taxon>
    </lineage>
</organism>
<evidence type="ECO:0000313" key="1">
    <source>
        <dbReference type="EMBL" id="AOW04613.1"/>
    </source>
</evidence>
<dbReference type="RefSeq" id="XP_068138963.1">
    <property type="nucleotide sequence ID" value="XM_068282862.1"/>
</dbReference>
<accession>A0A1D8NG85</accession>
<dbReference type="Proteomes" id="UP000182444">
    <property type="component" value="Chromosome 1D"/>
</dbReference>
<dbReference type="AlphaFoldDB" id="A0A1D8NG85"/>
<dbReference type="GeneID" id="94583473"/>
<evidence type="ECO:0000313" key="2">
    <source>
        <dbReference type="Proteomes" id="UP000182444"/>
    </source>
</evidence>
<dbReference type="VEuPathDB" id="FungiDB:YALI1_D33179g"/>
<dbReference type="EMBL" id="CP017556">
    <property type="protein sequence ID" value="AOW04613.1"/>
    <property type="molecule type" value="Genomic_DNA"/>
</dbReference>
<reference evidence="1 2" key="1">
    <citation type="journal article" date="2016" name="PLoS ONE">
        <title>Sequence Assembly of Yarrowia lipolytica Strain W29/CLIB89 Shows Transposable Element Diversity.</title>
        <authorList>
            <person name="Magnan C."/>
            <person name="Yu J."/>
            <person name="Chang I."/>
            <person name="Jahn E."/>
            <person name="Kanomata Y."/>
            <person name="Wu J."/>
            <person name="Zeller M."/>
            <person name="Oakes M."/>
            <person name="Baldi P."/>
            <person name="Sandmeyer S."/>
        </authorList>
    </citation>
    <scope>NUCLEOTIDE SEQUENCE [LARGE SCALE GENOMIC DNA]</scope>
    <source>
        <strain evidence="2">CLIB89(W29)</strain>
    </source>
</reference>
<name>A0A1D8NG85_YARLL</name>
<proteinExistence type="predicted"/>
<protein>
    <submittedName>
        <fullName evidence="1">Uncharacterized protein</fullName>
    </submittedName>
</protein>
<gene>
    <name evidence="1" type="ORF">YALI1_D33179g</name>
</gene>